<reference evidence="4" key="1">
    <citation type="submission" date="2018-05" db="EMBL/GenBank/DDBJ databases">
        <authorList>
            <person name="Lanie J.A."/>
            <person name="Ng W.-L."/>
            <person name="Kazmierczak K.M."/>
            <person name="Andrzejewski T.M."/>
            <person name="Davidsen T.M."/>
            <person name="Wayne K.J."/>
            <person name="Tettelin H."/>
            <person name="Glass J.I."/>
            <person name="Rusch D."/>
            <person name="Podicherti R."/>
            <person name="Tsui H.-C.T."/>
            <person name="Winkler M.E."/>
        </authorList>
    </citation>
    <scope>NUCLEOTIDE SEQUENCE</scope>
</reference>
<organism evidence="4">
    <name type="scientific">marine metagenome</name>
    <dbReference type="NCBI Taxonomy" id="408172"/>
    <lineage>
        <taxon>unclassified sequences</taxon>
        <taxon>metagenomes</taxon>
        <taxon>ecological metagenomes</taxon>
    </lineage>
</organism>
<sequence length="307" mass="32737">MVQPIKMIIDTDPGVDDAVAILMALGSLEAEVVGMTTVGGNVPLARTTRNALALLQAAGRGDIPLAKGASKPLRGRFSYAPQFHGPGGLSLRMPEPTTGPVEEGAVQFLYDQLTSQPGEVVLVALGPMTNVARLIWERPIALEQARNILVMGGAVNTPGNVTPRAEFNIYSDPSAAEIVFSSGLPVTVVDLAACRQVGISREQALGLRSDNPIGKLTLGMLQGWFKKQPSRQWFEFYDPLAMAIALDPAIAKVIKVDLDVGLEENESRGETSDTGEPGEITLPQDVDAARFFGLLERLLELEGLPVS</sequence>
<dbReference type="GO" id="GO:0006152">
    <property type="term" value="P:purine nucleoside catabolic process"/>
    <property type="evidence" value="ECO:0007669"/>
    <property type="project" value="TreeGrafter"/>
</dbReference>
<proteinExistence type="predicted"/>
<name>A0A381RRG6_9ZZZZ</name>
<dbReference type="PANTHER" id="PTHR12304">
    <property type="entry name" value="INOSINE-URIDINE PREFERRING NUCLEOSIDE HYDROLASE"/>
    <property type="match status" value="1"/>
</dbReference>
<dbReference type="GO" id="GO:0008477">
    <property type="term" value="F:purine nucleosidase activity"/>
    <property type="evidence" value="ECO:0007669"/>
    <property type="project" value="TreeGrafter"/>
</dbReference>
<dbReference type="InterPro" id="IPR023186">
    <property type="entry name" value="IUNH"/>
</dbReference>
<evidence type="ECO:0000313" key="4">
    <source>
        <dbReference type="EMBL" id="SUZ93578.1"/>
    </source>
</evidence>
<keyword evidence="2" id="KW-0326">Glycosidase</keyword>
<dbReference type="EMBL" id="UINC01002158">
    <property type="protein sequence ID" value="SUZ93578.1"/>
    <property type="molecule type" value="Genomic_DNA"/>
</dbReference>
<dbReference type="PROSITE" id="PS01247">
    <property type="entry name" value="IUNH"/>
    <property type="match status" value="1"/>
</dbReference>
<accession>A0A381RRG6</accession>
<dbReference type="AlphaFoldDB" id="A0A381RRG6"/>
<evidence type="ECO:0000256" key="2">
    <source>
        <dbReference type="ARBA" id="ARBA00023295"/>
    </source>
</evidence>
<dbReference type="GO" id="GO:0045437">
    <property type="term" value="F:uridine nucleosidase activity"/>
    <property type="evidence" value="ECO:0007669"/>
    <property type="project" value="UniProtKB-ARBA"/>
</dbReference>
<dbReference type="InterPro" id="IPR001910">
    <property type="entry name" value="Inosine/uridine_hydrolase_dom"/>
</dbReference>
<keyword evidence="1" id="KW-0378">Hydrolase</keyword>
<dbReference type="Gene3D" id="3.90.245.10">
    <property type="entry name" value="Ribonucleoside hydrolase-like"/>
    <property type="match status" value="1"/>
</dbReference>
<dbReference type="PANTHER" id="PTHR12304:SF4">
    <property type="entry name" value="URIDINE NUCLEOSIDASE"/>
    <property type="match status" value="1"/>
</dbReference>
<dbReference type="SUPFAM" id="SSF53590">
    <property type="entry name" value="Nucleoside hydrolase"/>
    <property type="match status" value="1"/>
</dbReference>
<dbReference type="GO" id="GO:0005829">
    <property type="term" value="C:cytosol"/>
    <property type="evidence" value="ECO:0007669"/>
    <property type="project" value="TreeGrafter"/>
</dbReference>
<evidence type="ECO:0000256" key="1">
    <source>
        <dbReference type="ARBA" id="ARBA00022801"/>
    </source>
</evidence>
<gene>
    <name evidence="4" type="ORF">METZ01_LOCUS46432</name>
</gene>
<dbReference type="InterPro" id="IPR036452">
    <property type="entry name" value="Ribo_hydro-like"/>
</dbReference>
<feature type="domain" description="Inosine/uridine-preferring nucleoside hydrolase" evidence="3">
    <location>
        <begin position="7"/>
        <end position="292"/>
    </location>
</feature>
<dbReference type="Pfam" id="PF01156">
    <property type="entry name" value="IU_nuc_hydro"/>
    <property type="match status" value="1"/>
</dbReference>
<evidence type="ECO:0000259" key="3">
    <source>
        <dbReference type="Pfam" id="PF01156"/>
    </source>
</evidence>
<dbReference type="InterPro" id="IPR015910">
    <property type="entry name" value="I/U_nuclsd_hydro_CS"/>
</dbReference>
<protein>
    <recommendedName>
        <fullName evidence="3">Inosine/uridine-preferring nucleoside hydrolase domain-containing protein</fullName>
    </recommendedName>
</protein>